<name>A0A4Q1JZU3_9FLAO</name>
<dbReference type="PANTHER" id="PTHR31157">
    <property type="entry name" value="SCP DOMAIN-CONTAINING PROTEIN"/>
    <property type="match status" value="1"/>
</dbReference>
<dbReference type="InterPro" id="IPR014044">
    <property type="entry name" value="CAP_dom"/>
</dbReference>
<dbReference type="Gene3D" id="3.40.33.10">
    <property type="entry name" value="CAP"/>
    <property type="match status" value="1"/>
</dbReference>
<dbReference type="CDD" id="cd05379">
    <property type="entry name" value="CAP_bacterial"/>
    <property type="match status" value="1"/>
</dbReference>
<evidence type="ECO:0000259" key="2">
    <source>
        <dbReference type="Pfam" id="PF00188"/>
    </source>
</evidence>
<dbReference type="EMBL" id="SBKO01000015">
    <property type="protein sequence ID" value="RXR15956.1"/>
    <property type="molecule type" value="Genomic_DNA"/>
</dbReference>
<evidence type="ECO:0000313" key="4">
    <source>
        <dbReference type="Proteomes" id="UP000290283"/>
    </source>
</evidence>
<proteinExistence type="predicted"/>
<evidence type="ECO:0000256" key="1">
    <source>
        <dbReference type="SAM" id="SignalP"/>
    </source>
</evidence>
<evidence type="ECO:0000313" key="3">
    <source>
        <dbReference type="EMBL" id="RXR15956.1"/>
    </source>
</evidence>
<accession>A0A4Q1JZU3</accession>
<dbReference type="Proteomes" id="UP000290283">
    <property type="component" value="Unassembled WGS sequence"/>
</dbReference>
<protein>
    <submittedName>
        <fullName evidence="3">CAP domain-containing protein</fullName>
    </submittedName>
</protein>
<gene>
    <name evidence="3" type="ORF">EQG63_12150</name>
</gene>
<dbReference type="PANTHER" id="PTHR31157:SF1">
    <property type="entry name" value="SCP DOMAIN-CONTAINING PROTEIN"/>
    <property type="match status" value="1"/>
</dbReference>
<dbReference type="Pfam" id="PF00188">
    <property type="entry name" value="CAP"/>
    <property type="match status" value="1"/>
</dbReference>
<reference evidence="4" key="1">
    <citation type="submission" date="2019-01" db="EMBL/GenBank/DDBJ databases">
        <title>Cytophagaceae bacterium strain CAR-16.</title>
        <authorList>
            <person name="Chen W.-M."/>
        </authorList>
    </citation>
    <scope>NUCLEOTIDE SEQUENCE [LARGE SCALE GENOMIC DNA]</scope>
    <source>
        <strain evidence="4">LLJ-11</strain>
    </source>
</reference>
<keyword evidence="1" id="KW-0732">Signal</keyword>
<keyword evidence="4" id="KW-1185">Reference proteome</keyword>
<sequence length="167" mass="18570">MNNRTLPQILLLVLVTLSLFSCSKEEVAPSGPVTFTQVNAKYNYTADELEVLTLINNYRASKGLNTLQKIDYIATVAEGHDNYMIAVGQVSHNNFADRHQALVTNLGAKTVSENVAYNYATPQGVFNAWMASDGHRLNMEGDFTHFGIAIRANADGKKYYTNLFMKK</sequence>
<dbReference type="OrthoDB" id="982527at2"/>
<feature type="chain" id="PRO_5020845645" evidence="1">
    <location>
        <begin position="24"/>
        <end position="167"/>
    </location>
</feature>
<feature type="domain" description="SCP" evidence="2">
    <location>
        <begin position="52"/>
        <end position="160"/>
    </location>
</feature>
<dbReference type="SUPFAM" id="SSF55797">
    <property type="entry name" value="PR-1-like"/>
    <property type="match status" value="1"/>
</dbReference>
<dbReference type="AlphaFoldDB" id="A0A4Q1JZU3"/>
<comment type="caution">
    <text evidence="3">The sequence shown here is derived from an EMBL/GenBank/DDBJ whole genome shotgun (WGS) entry which is preliminary data.</text>
</comment>
<feature type="signal peptide" evidence="1">
    <location>
        <begin position="1"/>
        <end position="23"/>
    </location>
</feature>
<organism evidence="3 4">
    <name type="scientific">Flavobacterium amnicola</name>
    <dbReference type="NCBI Taxonomy" id="2506422"/>
    <lineage>
        <taxon>Bacteria</taxon>
        <taxon>Pseudomonadati</taxon>
        <taxon>Bacteroidota</taxon>
        <taxon>Flavobacteriia</taxon>
        <taxon>Flavobacteriales</taxon>
        <taxon>Flavobacteriaceae</taxon>
        <taxon>Flavobacterium</taxon>
    </lineage>
</organism>
<dbReference type="PROSITE" id="PS51257">
    <property type="entry name" value="PROKAR_LIPOPROTEIN"/>
    <property type="match status" value="1"/>
</dbReference>
<dbReference type="InterPro" id="IPR035940">
    <property type="entry name" value="CAP_sf"/>
</dbReference>